<accession>A0A8K0QYY8</accession>
<feature type="compositionally biased region" description="Polar residues" evidence="1">
    <location>
        <begin position="172"/>
        <end position="186"/>
    </location>
</feature>
<evidence type="ECO:0000313" key="3">
    <source>
        <dbReference type="Proteomes" id="UP000813461"/>
    </source>
</evidence>
<feature type="compositionally biased region" description="Basic and acidic residues" evidence="1">
    <location>
        <begin position="55"/>
        <end position="80"/>
    </location>
</feature>
<evidence type="ECO:0000256" key="1">
    <source>
        <dbReference type="SAM" id="MobiDB-lite"/>
    </source>
</evidence>
<comment type="caution">
    <text evidence="2">The sequence shown here is derived from an EMBL/GenBank/DDBJ whole genome shotgun (WGS) entry which is preliminary data.</text>
</comment>
<proteinExistence type="predicted"/>
<protein>
    <submittedName>
        <fullName evidence="2">Uncharacterized protein</fullName>
    </submittedName>
</protein>
<feature type="compositionally biased region" description="Low complexity" evidence="1">
    <location>
        <begin position="1"/>
        <end position="14"/>
    </location>
</feature>
<feature type="compositionally biased region" description="Pro residues" evidence="1">
    <location>
        <begin position="144"/>
        <end position="155"/>
    </location>
</feature>
<feature type="region of interest" description="Disordered" evidence="1">
    <location>
        <begin position="1"/>
        <end position="186"/>
    </location>
</feature>
<feature type="region of interest" description="Disordered" evidence="1">
    <location>
        <begin position="277"/>
        <end position="300"/>
    </location>
</feature>
<feature type="compositionally biased region" description="Low complexity" evidence="1">
    <location>
        <begin position="23"/>
        <end position="33"/>
    </location>
</feature>
<dbReference type="AlphaFoldDB" id="A0A8K0QYY8"/>
<gene>
    <name evidence="2" type="ORF">FB567DRAFT_606827</name>
</gene>
<dbReference type="Proteomes" id="UP000813461">
    <property type="component" value="Unassembled WGS sequence"/>
</dbReference>
<sequence>MASGGFTSSSFLSTDPMPFVQTSLSSYFSSDTSANPFPTAMPPKRPRRQAQPKPDSMRLPDWRDDDFGSYEPRDDRHRDQTYTAKRAARDELAEDEEPRTERVNKNKKKASAPRLGTSNIDSPRAGPSNSSSSSFIERNGLRPPTTPNLPHPNRPLPAAAAVEQLHDDDEQGQQARGATLPRSVTNEKTVKAKATNELDRRGNQIKMELVSTVDAAGRSRWYLDMNSKTSSARVQLTRDTLPTEARWYLDEWSTMSLKERRKKYNNVFDNFCAEKRGEMRKKTKASEGQTKSKDAAKKKK</sequence>
<keyword evidence="3" id="KW-1185">Reference proteome</keyword>
<dbReference type="EMBL" id="JAGMVJ010000016">
    <property type="protein sequence ID" value="KAH7079536.1"/>
    <property type="molecule type" value="Genomic_DNA"/>
</dbReference>
<feature type="compositionally biased region" description="Basic and acidic residues" evidence="1">
    <location>
        <begin position="290"/>
        <end position="300"/>
    </location>
</feature>
<name>A0A8K0QYY8_9PLEO</name>
<evidence type="ECO:0000313" key="2">
    <source>
        <dbReference type="EMBL" id="KAH7079536.1"/>
    </source>
</evidence>
<reference evidence="2" key="1">
    <citation type="journal article" date="2021" name="Nat. Commun.">
        <title>Genetic determinants of endophytism in the Arabidopsis root mycobiome.</title>
        <authorList>
            <person name="Mesny F."/>
            <person name="Miyauchi S."/>
            <person name="Thiergart T."/>
            <person name="Pickel B."/>
            <person name="Atanasova L."/>
            <person name="Karlsson M."/>
            <person name="Huettel B."/>
            <person name="Barry K.W."/>
            <person name="Haridas S."/>
            <person name="Chen C."/>
            <person name="Bauer D."/>
            <person name="Andreopoulos W."/>
            <person name="Pangilinan J."/>
            <person name="LaButti K."/>
            <person name="Riley R."/>
            <person name="Lipzen A."/>
            <person name="Clum A."/>
            <person name="Drula E."/>
            <person name="Henrissat B."/>
            <person name="Kohler A."/>
            <person name="Grigoriev I.V."/>
            <person name="Martin F.M."/>
            <person name="Hacquard S."/>
        </authorList>
    </citation>
    <scope>NUCLEOTIDE SEQUENCE</scope>
    <source>
        <strain evidence="2">MPI-SDFR-AT-0120</strain>
    </source>
</reference>
<organism evidence="2 3">
    <name type="scientific">Paraphoma chrysanthemicola</name>
    <dbReference type="NCBI Taxonomy" id="798071"/>
    <lineage>
        <taxon>Eukaryota</taxon>
        <taxon>Fungi</taxon>
        <taxon>Dikarya</taxon>
        <taxon>Ascomycota</taxon>
        <taxon>Pezizomycotina</taxon>
        <taxon>Dothideomycetes</taxon>
        <taxon>Pleosporomycetidae</taxon>
        <taxon>Pleosporales</taxon>
        <taxon>Pleosporineae</taxon>
        <taxon>Phaeosphaeriaceae</taxon>
        <taxon>Paraphoma</taxon>
    </lineage>
</organism>